<dbReference type="InterPro" id="IPR050191">
    <property type="entry name" value="ATP-dep_DNA_ligase"/>
</dbReference>
<accession>A0A6J4SCK5</accession>
<dbReference type="GO" id="GO:0005524">
    <property type="term" value="F:ATP binding"/>
    <property type="evidence" value="ECO:0007669"/>
    <property type="project" value="InterPro"/>
</dbReference>
<dbReference type="InterPro" id="IPR012309">
    <property type="entry name" value="DNA_ligase_ATP-dep_C"/>
</dbReference>
<dbReference type="AlphaFoldDB" id="A0A6J4SCK5"/>
<dbReference type="InterPro" id="IPR044117">
    <property type="entry name" value="OBF_LigC-like"/>
</dbReference>
<dbReference type="InterPro" id="IPR044119">
    <property type="entry name" value="Adenylation_LigC-like"/>
</dbReference>
<dbReference type="SUPFAM" id="SSF56091">
    <property type="entry name" value="DNA ligase/mRNA capping enzyme, catalytic domain"/>
    <property type="match status" value="1"/>
</dbReference>
<dbReference type="PROSITE" id="PS50160">
    <property type="entry name" value="DNA_LIGASE_A3"/>
    <property type="match status" value="1"/>
</dbReference>
<protein>
    <recommendedName>
        <fullName evidence="2">DNA ligase (ATP)</fullName>
        <ecNumber evidence="2">6.5.1.1</ecNumber>
    </recommendedName>
</protein>
<dbReference type="GO" id="GO:0006281">
    <property type="term" value="P:DNA repair"/>
    <property type="evidence" value="ECO:0007669"/>
    <property type="project" value="InterPro"/>
</dbReference>
<dbReference type="NCBIfam" id="NF006078">
    <property type="entry name" value="PRK08224.1"/>
    <property type="match status" value="1"/>
</dbReference>
<dbReference type="Pfam" id="PF04679">
    <property type="entry name" value="DNA_ligase_A_C"/>
    <property type="match status" value="1"/>
</dbReference>
<dbReference type="SUPFAM" id="SSF50249">
    <property type="entry name" value="Nucleic acid-binding proteins"/>
    <property type="match status" value="1"/>
</dbReference>
<comment type="catalytic activity">
    <reaction evidence="4">
        <text>ATP + (deoxyribonucleotide)n-3'-hydroxyl + 5'-phospho-(deoxyribonucleotide)m = (deoxyribonucleotide)n+m + AMP + diphosphate.</text>
        <dbReference type="EC" id="6.5.1.1"/>
    </reaction>
</comment>
<feature type="domain" description="ATP-dependent DNA ligase family profile" evidence="5">
    <location>
        <begin position="116"/>
        <end position="226"/>
    </location>
</feature>
<reference evidence="6" key="1">
    <citation type="submission" date="2020-02" db="EMBL/GenBank/DDBJ databases">
        <authorList>
            <person name="Meier V. D."/>
        </authorList>
    </citation>
    <scope>NUCLEOTIDE SEQUENCE</scope>
    <source>
        <strain evidence="6">AVDCRST_MAG45</strain>
    </source>
</reference>
<sequence>MSLPLAEPLKPQLARSAKELPAGEGWCYEPKWDGFRTIVFRDGDDVRLQSRNGRPMNRYFPEVIEQVLSLPGRRLVLDGEIVVEVDGVQEFDLLSQRIHPAASRVERLARETPAGYVAFDLLAEDDEALLALPYVERRERLRTVVADGHGPLDLTPATSDPEAAGVWLTGDSEGVIAKEASAPYLPGERTGMLKIKRVRTADCVVAAFRFGKAEGTVGSLILGLYDDEDHLREVGHTSGFKASEKRELLARLEPYRTHERGSGEPSRWKSDEELVWEGLRPELVVEIAFDHITGQRIRHGARFLRWREDKSPRECRIDQLRG</sequence>
<dbReference type="GO" id="GO:0003910">
    <property type="term" value="F:DNA ligase (ATP) activity"/>
    <property type="evidence" value="ECO:0007669"/>
    <property type="project" value="UniProtKB-EC"/>
</dbReference>
<dbReference type="InterPro" id="IPR012310">
    <property type="entry name" value="DNA_ligase_ATP-dep_cent"/>
</dbReference>
<dbReference type="Gene3D" id="3.30.1490.70">
    <property type="match status" value="1"/>
</dbReference>
<comment type="similarity">
    <text evidence="1">Belongs to the ATP-dependent DNA ligase family.</text>
</comment>
<dbReference type="Pfam" id="PF01068">
    <property type="entry name" value="DNA_ligase_A_M"/>
    <property type="match status" value="1"/>
</dbReference>
<organism evidence="6">
    <name type="scientific">uncultured Solirubrobacterales bacterium</name>
    <dbReference type="NCBI Taxonomy" id="768556"/>
    <lineage>
        <taxon>Bacteria</taxon>
        <taxon>Bacillati</taxon>
        <taxon>Actinomycetota</taxon>
        <taxon>Thermoleophilia</taxon>
        <taxon>Solirubrobacterales</taxon>
        <taxon>environmental samples</taxon>
    </lineage>
</organism>
<evidence type="ECO:0000256" key="4">
    <source>
        <dbReference type="ARBA" id="ARBA00034003"/>
    </source>
</evidence>
<proteinExistence type="inferred from homology"/>
<evidence type="ECO:0000256" key="2">
    <source>
        <dbReference type="ARBA" id="ARBA00012727"/>
    </source>
</evidence>
<evidence type="ECO:0000313" key="6">
    <source>
        <dbReference type="EMBL" id="CAA9495278.1"/>
    </source>
</evidence>
<name>A0A6J4SCK5_9ACTN</name>
<evidence type="ECO:0000256" key="1">
    <source>
        <dbReference type="ARBA" id="ARBA00007572"/>
    </source>
</evidence>
<dbReference type="Gene3D" id="2.40.50.140">
    <property type="entry name" value="Nucleic acid-binding proteins"/>
    <property type="match status" value="1"/>
</dbReference>
<dbReference type="PANTHER" id="PTHR45674:SF4">
    <property type="entry name" value="DNA LIGASE 1"/>
    <property type="match status" value="1"/>
</dbReference>
<dbReference type="CDD" id="cd07970">
    <property type="entry name" value="OBF_DNA_ligase_LigC"/>
    <property type="match status" value="1"/>
</dbReference>
<dbReference type="EMBL" id="CADCVU010000087">
    <property type="protein sequence ID" value="CAA9495278.1"/>
    <property type="molecule type" value="Genomic_DNA"/>
</dbReference>
<evidence type="ECO:0000259" key="5">
    <source>
        <dbReference type="PROSITE" id="PS50160"/>
    </source>
</evidence>
<dbReference type="CDD" id="cd07905">
    <property type="entry name" value="Adenylation_DNA_ligase_LigC"/>
    <property type="match status" value="1"/>
</dbReference>
<dbReference type="EC" id="6.5.1.1" evidence="2"/>
<dbReference type="InterPro" id="IPR012340">
    <property type="entry name" value="NA-bd_OB-fold"/>
</dbReference>
<dbReference type="Gene3D" id="3.30.470.30">
    <property type="entry name" value="DNA ligase/mRNA capping enzyme"/>
    <property type="match status" value="1"/>
</dbReference>
<dbReference type="GO" id="GO:0006310">
    <property type="term" value="P:DNA recombination"/>
    <property type="evidence" value="ECO:0007669"/>
    <property type="project" value="InterPro"/>
</dbReference>
<evidence type="ECO:0000256" key="3">
    <source>
        <dbReference type="ARBA" id="ARBA00022598"/>
    </source>
</evidence>
<keyword evidence="3 6" id="KW-0436">Ligase</keyword>
<dbReference type="PANTHER" id="PTHR45674">
    <property type="entry name" value="DNA LIGASE 1/3 FAMILY MEMBER"/>
    <property type="match status" value="1"/>
</dbReference>
<gene>
    <name evidence="6" type="ORF">AVDCRST_MAG45-969</name>
</gene>